<keyword evidence="10" id="KW-0249">Electron transport</keyword>
<evidence type="ECO:0000256" key="9">
    <source>
        <dbReference type="ARBA" id="ARBA00022792"/>
    </source>
</evidence>
<evidence type="ECO:0000256" key="13">
    <source>
        <dbReference type="ARBA" id="ARBA00023136"/>
    </source>
</evidence>
<evidence type="ECO:0000256" key="2">
    <source>
        <dbReference type="ARBA" id="ARBA00004443"/>
    </source>
</evidence>
<dbReference type="PANTHER" id="PTHR12868:SF0">
    <property type="entry name" value="NADH DEHYDROGENASE [UBIQUINONE] 1 BETA SUBCOMPLEX SUBUNIT 9"/>
    <property type="match status" value="1"/>
</dbReference>
<evidence type="ECO:0000313" key="18">
    <source>
        <dbReference type="EMBL" id="KAF9528028.1"/>
    </source>
</evidence>
<organism evidence="18 19">
    <name type="scientific">Crepidotus variabilis</name>
    <dbReference type="NCBI Taxonomy" id="179855"/>
    <lineage>
        <taxon>Eukaryota</taxon>
        <taxon>Fungi</taxon>
        <taxon>Dikarya</taxon>
        <taxon>Basidiomycota</taxon>
        <taxon>Agaricomycotina</taxon>
        <taxon>Agaricomycetes</taxon>
        <taxon>Agaricomycetidae</taxon>
        <taxon>Agaricales</taxon>
        <taxon>Agaricineae</taxon>
        <taxon>Crepidotaceae</taxon>
        <taxon>Crepidotus</taxon>
    </lineage>
</organism>
<keyword evidence="7" id="KW-0597">Phosphoprotein</keyword>
<keyword evidence="8" id="KW-0679">Respiratory chain</keyword>
<dbReference type="PANTHER" id="PTHR12868">
    <property type="entry name" value="NADH-UBIQUINONE OXIDOREDUCTASE B22 SUBUNIT"/>
    <property type="match status" value="1"/>
</dbReference>
<dbReference type="AlphaFoldDB" id="A0A9P6EFN3"/>
<dbReference type="InterPro" id="IPR033034">
    <property type="entry name" value="NDUFB9"/>
</dbReference>
<evidence type="ECO:0000256" key="12">
    <source>
        <dbReference type="ARBA" id="ARBA00023128"/>
    </source>
</evidence>
<reference evidence="18" key="1">
    <citation type="submission" date="2020-11" db="EMBL/GenBank/DDBJ databases">
        <authorList>
            <consortium name="DOE Joint Genome Institute"/>
            <person name="Ahrendt S."/>
            <person name="Riley R."/>
            <person name="Andreopoulos W."/>
            <person name="Labutti K."/>
            <person name="Pangilinan J."/>
            <person name="Ruiz-Duenas F.J."/>
            <person name="Barrasa J.M."/>
            <person name="Sanchez-Garcia M."/>
            <person name="Camarero S."/>
            <person name="Miyauchi S."/>
            <person name="Serrano A."/>
            <person name="Linde D."/>
            <person name="Babiker R."/>
            <person name="Drula E."/>
            <person name="Ayuso-Fernandez I."/>
            <person name="Pacheco R."/>
            <person name="Padilla G."/>
            <person name="Ferreira P."/>
            <person name="Barriuso J."/>
            <person name="Kellner H."/>
            <person name="Castanera R."/>
            <person name="Alfaro M."/>
            <person name="Ramirez L."/>
            <person name="Pisabarro A.G."/>
            <person name="Kuo A."/>
            <person name="Tritt A."/>
            <person name="Lipzen A."/>
            <person name="He G."/>
            <person name="Yan M."/>
            <person name="Ng V."/>
            <person name="Cullen D."/>
            <person name="Martin F."/>
            <person name="Rosso M.-N."/>
            <person name="Henrissat B."/>
            <person name="Hibbett D."/>
            <person name="Martinez A.T."/>
            <person name="Grigoriev I.V."/>
        </authorList>
    </citation>
    <scope>NUCLEOTIDE SEQUENCE</scope>
    <source>
        <strain evidence="18">CBS 506.95</strain>
    </source>
</reference>
<evidence type="ECO:0000256" key="3">
    <source>
        <dbReference type="ARBA" id="ARBA00009508"/>
    </source>
</evidence>
<evidence type="ECO:0000256" key="10">
    <source>
        <dbReference type="ARBA" id="ARBA00022982"/>
    </source>
</evidence>
<keyword evidence="12" id="KW-0496">Mitochondrion</keyword>
<dbReference type="GO" id="GO:0005743">
    <property type="term" value="C:mitochondrial inner membrane"/>
    <property type="evidence" value="ECO:0007669"/>
    <property type="project" value="UniProtKB-SubCell"/>
</dbReference>
<dbReference type="Pfam" id="PF05347">
    <property type="entry name" value="Complex1_LYR"/>
    <property type="match status" value="1"/>
</dbReference>
<comment type="subunit">
    <text evidence="4">Mammalian complex I is composed of 45 different subunits.</text>
</comment>
<name>A0A9P6EFN3_9AGAR</name>
<keyword evidence="11" id="KW-0007">Acetylation</keyword>
<keyword evidence="6" id="KW-0813">Transport</keyword>
<feature type="domain" description="Complex 1 LYR protein" evidence="17">
    <location>
        <begin position="15"/>
        <end position="71"/>
    </location>
</feature>
<evidence type="ECO:0000256" key="1">
    <source>
        <dbReference type="ARBA" id="ARBA00002920"/>
    </source>
</evidence>
<keyword evidence="13" id="KW-0472">Membrane</keyword>
<protein>
    <recommendedName>
        <fullName evidence="5">NADH dehydrogenase [ubiquinone] 1 beta subcomplex subunit 9</fullName>
    </recommendedName>
    <alternativeName>
        <fullName evidence="14">Complex I-B22</fullName>
    </alternativeName>
    <alternativeName>
        <fullName evidence="15">NADH-ubiquinone oxidoreductase B22 subunit</fullName>
    </alternativeName>
</protein>
<dbReference type="OrthoDB" id="13598at2759"/>
<evidence type="ECO:0000256" key="11">
    <source>
        <dbReference type="ARBA" id="ARBA00022990"/>
    </source>
</evidence>
<comment type="function">
    <text evidence="1">Accessory subunit of the mitochondrial membrane respiratory chain NADH dehydrogenase (Complex I), that is believed to be not involved in catalysis. Complex I functions in the transfer of electrons from NADH to the respiratory chain. The immediate electron acceptor for the enzyme is believed to be ubiquinone.</text>
</comment>
<comment type="similarity">
    <text evidence="3">Belongs to the complex I LYR family.</text>
</comment>
<evidence type="ECO:0000256" key="14">
    <source>
        <dbReference type="ARBA" id="ARBA00030192"/>
    </source>
</evidence>
<feature type="region of interest" description="Disordered" evidence="16">
    <location>
        <begin position="74"/>
        <end position="111"/>
    </location>
</feature>
<evidence type="ECO:0000256" key="15">
    <source>
        <dbReference type="ARBA" id="ARBA00032528"/>
    </source>
</evidence>
<comment type="subcellular location">
    <subcellularLocation>
        <location evidence="2">Mitochondrion inner membrane</location>
        <topology evidence="2">Peripheral membrane protein</topology>
        <orientation evidence="2">Matrix side</orientation>
    </subcellularLocation>
</comment>
<evidence type="ECO:0000256" key="4">
    <source>
        <dbReference type="ARBA" id="ARBA00011790"/>
    </source>
</evidence>
<evidence type="ECO:0000256" key="8">
    <source>
        <dbReference type="ARBA" id="ARBA00022660"/>
    </source>
</evidence>
<evidence type="ECO:0000256" key="16">
    <source>
        <dbReference type="SAM" id="MobiDB-lite"/>
    </source>
</evidence>
<feature type="compositionally biased region" description="Basic and acidic residues" evidence="16">
    <location>
        <begin position="102"/>
        <end position="111"/>
    </location>
</feature>
<comment type="caution">
    <text evidence="18">The sequence shown here is derived from an EMBL/GenBank/DDBJ whole genome shotgun (WGS) entry which is preliminary data.</text>
</comment>
<evidence type="ECO:0000256" key="6">
    <source>
        <dbReference type="ARBA" id="ARBA00022448"/>
    </source>
</evidence>
<dbReference type="InterPro" id="IPR008011">
    <property type="entry name" value="Complex1_LYR_dom"/>
</dbReference>
<dbReference type="CDD" id="cd20263">
    <property type="entry name" value="Complex1_LYR_NDUFB9_LYRM3"/>
    <property type="match status" value="1"/>
</dbReference>
<evidence type="ECO:0000256" key="7">
    <source>
        <dbReference type="ARBA" id="ARBA00022553"/>
    </source>
</evidence>
<dbReference type="EMBL" id="MU157856">
    <property type="protein sequence ID" value="KAF9528028.1"/>
    <property type="molecule type" value="Genomic_DNA"/>
</dbReference>
<keyword evidence="9" id="KW-0999">Mitochondrion inner membrane</keyword>
<sequence length="111" mass="12769">MSATTTFSSAHRLYVKSLYRRYLKNTLDWTIRRDVWRGQALQIRAEFDANRNVSDPRALAEILRKAEERLADIKHPDPYITPTAPGGTKWERNLPPSMAPLYDHEAHGAAH</sequence>
<gene>
    <name evidence="18" type="ORF">CPB83DRAFT_855207</name>
</gene>
<dbReference type="InterPro" id="IPR045292">
    <property type="entry name" value="Complex1_LYR_NDUFB9_LYRM3"/>
</dbReference>
<evidence type="ECO:0000313" key="19">
    <source>
        <dbReference type="Proteomes" id="UP000807306"/>
    </source>
</evidence>
<dbReference type="Proteomes" id="UP000807306">
    <property type="component" value="Unassembled WGS sequence"/>
</dbReference>
<evidence type="ECO:0000259" key="17">
    <source>
        <dbReference type="Pfam" id="PF05347"/>
    </source>
</evidence>
<accession>A0A9P6EFN3</accession>
<keyword evidence="19" id="KW-1185">Reference proteome</keyword>
<evidence type="ECO:0000256" key="5">
    <source>
        <dbReference type="ARBA" id="ARBA00018684"/>
    </source>
</evidence>
<proteinExistence type="inferred from homology"/>
<dbReference type="GO" id="GO:0006120">
    <property type="term" value="P:mitochondrial electron transport, NADH to ubiquinone"/>
    <property type="evidence" value="ECO:0007669"/>
    <property type="project" value="InterPro"/>
</dbReference>